<sequence>MSPQKCTHQGCGKTFTDAEEECFFHPGPPVFHEGQKGWKCCKPRVLTFDEFLAIPPCATGRHSTEKVTTTAADYGSATSSAAAASGSANLPTPVISKDGKETFGTERVRAPISEARINPQPAAPKEQVPEEDEPGVAVPTGAKCKRNGCEVTYAGEEESRKPGSCVHHPGVAIFHEGSKGWSCCKRRVLEFSEFLKIGGCSEGNHCYVGTKKKEEAGGEEVVTCRTDFYQTYTNINASIFLKKTDKERSTVTFKPTEIEVDLKTTDNKRYQTTIPLYATITPEESTYKVMGTKVEMSLKKADGTSWPTLRNDEATGEIIQIGNAPRI</sequence>
<dbReference type="GO" id="GO:0046872">
    <property type="term" value="F:metal ion binding"/>
    <property type="evidence" value="ECO:0007669"/>
    <property type="project" value="UniProtKB-KW"/>
</dbReference>
<dbReference type="Proteomes" id="UP001313282">
    <property type="component" value="Unassembled WGS sequence"/>
</dbReference>
<feature type="domain" description="CHORD" evidence="6">
    <location>
        <begin position="144"/>
        <end position="205"/>
    </location>
</feature>
<dbReference type="AlphaFoldDB" id="A0AAN8MWJ8"/>
<keyword evidence="3" id="KW-0862">Zinc</keyword>
<dbReference type="InterPro" id="IPR007052">
    <property type="entry name" value="CS_dom"/>
</dbReference>
<dbReference type="PROSITE" id="PS51401">
    <property type="entry name" value="CHORD"/>
    <property type="match status" value="2"/>
</dbReference>
<feature type="domain" description="CHORD" evidence="6">
    <location>
        <begin position="6"/>
        <end position="62"/>
    </location>
</feature>
<dbReference type="SUPFAM" id="SSF49764">
    <property type="entry name" value="HSP20-like chaperones"/>
    <property type="match status" value="1"/>
</dbReference>
<dbReference type="PANTHER" id="PTHR46983">
    <property type="entry name" value="CYSTEINE AND HISTIDINE-RICH DOMAIN-CONTAINING PROTEIN 1"/>
    <property type="match status" value="1"/>
</dbReference>
<dbReference type="Gene3D" id="2.60.40.790">
    <property type="match status" value="1"/>
</dbReference>
<feature type="region of interest" description="Disordered" evidence="4">
    <location>
        <begin position="118"/>
        <end position="139"/>
    </location>
</feature>
<dbReference type="CDD" id="cd06466">
    <property type="entry name" value="p23_CS_SGT1_like"/>
    <property type="match status" value="1"/>
</dbReference>
<protein>
    <recommendedName>
        <fullName evidence="9">Chord-domain-containing protein</fullName>
    </recommendedName>
</protein>
<evidence type="ECO:0000313" key="8">
    <source>
        <dbReference type="Proteomes" id="UP001313282"/>
    </source>
</evidence>
<dbReference type="Gene3D" id="4.10.1130.20">
    <property type="match status" value="2"/>
</dbReference>
<keyword evidence="2" id="KW-0677">Repeat</keyword>
<dbReference type="Pfam" id="PF04969">
    <property type="entry name" value="CS"/>
    <property type="match status" value="1"/>
</dbReference>
<evidence type="ECO:0000256" key="2">
    <source>
        <dbReference type="ARBA" id="ARBA00022737"/>
    </source>
</evidence>
<evidence type="ECO:0000313" key="7">
    <source>
        <dbReference type="EMBL" id="KAK6355628.1"/>
    </source>
</evidence>
<gene>
    <name evidence="7" type="ORF">TWF718_000023</name>
</gene>
<name>A0AAN8MWJ8_9PEZI</name>
<keyword evidence="8" id="KW-1185">Reference proteome</keyword>
<evidence type="ECO:0000259" key="5">
    <source>
        <dbReference type="PROSITE" id="PS51203"/>
    </source>
</evidence>
<dbReference type="PANTHER" id="PTHR46983:SF3">
    <property type="entry name" value="CHPADIPLOID STATE MAINTENANCE PROTEIN CHPA"/>
    <property type="match status" value="1"/>
</dbReference>
<dbReference type="InterPro" id="IPR008978">
    <property type="entry name" value="HSP20-like_chaperone"/>
</dbReference>
<reference evidence="7 8" key="1">
    <citation type="submission" date="2019-10" db="EMBL/GenBank/DDBJ databases">
        <authorList>
            <person name="Palmer J.M."/>
        </authorList>
    </citation>
    <scope>NUCLEOTIDE SEQUENCE [LARGE SCALE GENOMIC DNA]</scope>
    <source>
        <strain evidence="7 8">TWF718</strain>
    </source>
</reference>
<dbReference type="Pfam" id="PF04968">
    <property type="entry name" value="CHORD"/>
    <property type="match status" value="2"/>
</dbReference>
<evidence type="ECO:0000256" key="4">
    <source>
        <dbReference type="SAM" id="MobiDB-lite"/>
    </source>
</evidence>
<keyword evidence="1" id="KW-0479">Metal-binding</keyword>
<feature type="domain" description="CS" evidence="5">
    <location>
        <begin position="221"/>
        <end position="310"/>
    </location>
</feature>
<evidence type="ECO:0000256" key="3">
    <source>
        <dbReference type="ARBA" id="ARBA00022833"/>
    </source>
</evidence>
<evidence type="ECO:0008006" key="9">
    <source>
        <dbReference type="Google" id="ProtNLM"/>
    </source>
</evidence>
<evidence type="ECO:0000259" key="6">
    <source>
        <dbReference type="PROSITE" id="PS51401"/>
    </source>
</evidence>
<dbReference type="InterPro" id="IPR039790">
    <property type="entry name" value="CHRD1"/>
</dbReference>
<feature type="region of interest" description="Disordered" evidence="4">
    <location>
        <begin position="81"/>
        <end position="104"/>
    </location>
</feature>
<dbReference type="PROSITE" id="PS51203">
    <property type="entry name" value="CS"/>
    <property type="match status" value="1"/>
</dbReference>
<proteinExistence type="predicted"/>
<dbReference type="EMBL" id="JAVHNR010000001">
    <property type="protein sequence ID" value="KAK6355628.1"/>
    <property type="molecule type" value="Genomic_DNA"/>
</dbReference>
<organism evidence="7 8">
    <name type="scientific">Orbilia javanica</name>
    <dbReference type="NCBI Taxonomy" id="47235"/>
    <lineage>
        <taxon>Eukaryota</taxon>
        <taxon>Fungi</taxon>
        <taxon>Dikarya</taxon>
        <taxon>Ascomycota</taxon>
        <taxon>Pezizomycotina</taxon>
        <taxon>Orbiliomycetes</taxon>
        <taxon>Orbiliales</taxon>
        <taxon>Orbiliaceae</taxon>
        <taxon>Orbilia</taxon>
    </lineage>
</organism>
<evidence type="ECO:0000256" key="1">
    <source>
        <dbReference type="ARBA" id="ARBA00022723"/>
    </source>
</evidence>
<accession>A0AAN8MWJ8</accession>
<dbReference type="InterPro" id="IPR007051">
    <property type="entry name" value="CHORD_dom"/>
</dbReference>
<comment type="caution">
    <text evidence="7">The sequence shown here is derived from an EMBL/GenBank/DDBJ whole genome shotgun (WGS) entry which is preliminary data.</text>
</comment>